<dbReference type="Gene3D" id="3.30.420.10">
    <property type="entry name" value="Ribonuclease H-like superfamily/Ribonuclease H"/>
    <property type="match status" value="1"/>
</dbReference>
<proteinExistence type="predicted"/>
<evidence type="ECO:0000259" key="1">
    <source>
        <dbReference type="PROSITE" id="PS50994"/>
    </source>
</evidence>
<dbReference type="InterPro" id="IPR039537">
    <property type="entry name" value="Retrotran_Ty1/copia-like"/>
</dbReference>
<evidence type="ECO:0000313" key="3">
    <source>
        <dbReference type="Proteomes" id="UP001454036"/>
    </source>
</evidence>
<dbReference type="InterPro" id="IPR001584">
    <property type="entry name" value="Integrase_cat-core"/>
</dbReference>
<dbReference type="AlphaFoldDB" id="A0AAV3RWW5"/>
<name>A0AAV3RWW5_LITER</name>
<dbReference type="InterPro" id="IPR012337">
    <property type="entry name" value="RNaseH-like_sf"/>
</dbReference>
<dbReference type="PANTHER" id="PTHR42648">
    <property type="entry name" value="TRANSPOSASE, PUTATIVE-RELATED"/>
    <property type="match status" value="1"/>
</dbReference>
<dbReference type="GO" id="GO:0015074">
    <property type="term" value="P:DNA integration"/>
    <property type="evidence" value="ECO:0007669"/>
    <property type="project" value="InterPro"/>
</dbReference>
<evidence type="ECO:0000313" key="2">
    <source>
        <dbReference type="EMBL" id="GAA0186208.1"/>
    </source>
</evidence>
<dbReference type="InterPro" id="IPR036397">
    <property type="entry name" value="RNaseH_sf"/>
</dbReference>
<keyword evidence="3" id="KW-1185">Reference proteome</keyword>
<dbReference type="Proteomes" id="UP001454036">
    <property type="component" value="Unassembled WGS sequence"/>
</dbReference>
<protein>
    <recommendedName>
        <fullName evidence="1">Integrase catalytic domain-containing protein</fullName>
    </recommendedName>
</protein>
<dbReference type="Pfam" id="PF13976">
    <property type="entry name" value="gag_pre-integrs"/>
    <property type="match status" value="1"/>
</dbReference>
<feature type="domain" description="Integrase catalytic" evidence="1">
    <location>
        <begin position="235"/>
        <end position="408"/>
    </location>
</feature>
<organism evidence="2 3">
    <name type="scientific">Lithospermum erythrorhizon</name>
    <name type="common">Purple gromwell</name>
    <name type="synonym">Lithospermum officinale var. erythrorhizon</name>
    <dbReference type="NCBI Taxonomy" id="34254"/>
    <lineage>
        <taxon>Eukaryota</taxon>
        <taxon>Viridiplantae</taxon>
        <taxon>Streptophyta</taxon>
        <taxon>Embryophyta</taxon>
        <taxon>Tracheophyta</taxon>
        <taxon>Spermatophyta</taxon>
        <taxon>Magnoliopsida</taxon>
        <taxon>eudicotyledons</taxon>
        <taxon>Gunneridae</taxon>
        <taxon>Pentapetalae</taxon>
        <taxon>asterids</taxon>
        <taxon>lamiids</taxon>
        <taxon>Boraginales</taxon>
        <taxon>Boraginaceae</taxon>
        <taxon>Boraginoideae</taxon>
        <taxon>Lithospermeae</taxon>
        <taxon>Lithospermum</taxon>
    </lineage>
</organism>
<dbReference type="InterPro" id="IPR025724">
    <property type="entry name" value="GAG-pre-integrase_dom"/>
</dbReference>
<dbReference type="SUPFAM" id="SSF53098">
    <property type="entry name" value="Ribonuclease H-like"/>
    <property type="match status" value="1"/>
</dbReference>
<gene>
    <name evidence="2" type="ORF">LIER_33496</name>
</gene>
<dbReference type="Pfam" id="PF00665">
    <property type="entry name" value="rve"/>
    <property type="match status" value="1"/>
</dbReference>
<comment type="caution">
    <text evidence="2">The sequence shown here is derived from an EMBL/GenBank/DDBJ whole genome shotgun (WGS) entry which is preliminary data.</text>
</comment>
<sequence length="620" mass="68929">MVSLYEAYQTLTQDEISRGIAREWWAERSRRGQGSSSRTGAVARPAAFSSTGASLARSGIVAAHAVVGQVHQCNTSTSDVGRQLEPEQVTALLSLLNPSPHDTLQVGRVSLPGGLILTQVLYVPHLNCSFLSVSQLTYDINCCVRFTNSLCAIQDQRTGTLIGASERKEGLYYFRGISTVCAVTVPGFSSFELWHRRLGHPSDRVLKLVPEIKATVVRSRLTKACDICPQAKQTRDSFPSSDSKASSIFELIHCDFWGPNKTESFSGVSYFFTIVDDFSRVVWVYLLHSKFEVNKVFRSFFVMIQRQFESTVKIVRSDNGTEFQPLKDYFDENEIIFRTSCVGTPQQNGLVERKHRHILNVTRALMFQGNLPLTFWGECVLVAVYLINHTLSSVFGGKSPYEMLFNIAPYLGHLRGWKVYDLASRDFFVSRDVTFHEANFRLMWLVVRHLQSLSNLLVFVDEDDEQPVSVSFDKDDEAVPATSHVAPMSLDSNAAIDQDDIQQVASTDQAAHEEADVVAPPATFPASPSTETLGRGLHTKHPSVLLQDYVTHTLRKLSTSPSSSPSSRSSGIPYPLTHCVNCNQFSLGHPMFLAAVFSGVEPRSYSEAVKDVGCRDAMNK</sequence>
<accession>A0AAV3RWW5</accession>
<dbReference type="PANTHER" id="PTHR42648:SF31">
    <property type="entry name" value="RNA-DIRECTED DNA POLYMERASE"/>
    <property type="match status" value="1"/>
</dbReference>
<reference evidence="2 3" key="1">
    <citation type="submission" date="2024-01" db="EMBL/GenBank/DDBJ databases">
        <title>The complete chloroplast genome sequence of Lithospermum erythrorhizon: insights into the phylogenetic relationship among Boraginaceae species and the maternal lineages of purple gromwells.</title>
        <authorList>
            <person name="Okada T."/>
            <person name="Watanabe K."/>
        </authorList>
    </citation>
    <scope>NUCLEOTIDE SEQUENCE [LARGE SCALE GENOMIC DNA]</scope>
</reference>
<dbReference type="GO" id="GO:0003676">
    <property type="term" value="F:nucleic acid binding"/>
    <property type="evidence" value="ECO:0007669"/>
    <property type="project" value="InterPro"/>
</dbReference>
<dbReference type="PROSITE" id="PS50994">
    <property type="entry name" value="INTEGRASE"/>
    <property type="match status" value="1"/>
</dbReference>
<dbReference type="EMBL" id="BAABME010013471">
    <property type="protein sequence ID" value="GAA0186208.1"/>
    <property type="molecule type" value="Genomic_DNA"/>
</dbReference>